<organism evidence="4">
    <name type="scientific">mine drainage metagenome</name>
    <dbReference type="NCBI Taxonomy" id="410659"/>
    <lineage>
        <taxon>unclassified sequences</taxon>
        <taxon>metagenomes</taxon>
        <taxon>ecological metagenomes</taxon>
    </lineage>
</organism>
<dbReference type="Pfam" id="PF00437">
    <property type="entry name" value="T2SSE"/>
    <property type="match status" value="1"/>
</dbReference>
<reference evidence="4" key="2">
    <citation type="journal article" date="2014" name="ISME J.">
        <title>Microbial stratification in low pH oxic and suboxic macroscopic growths along an acid mine drainage.</title>
        <authorList>
            <person name="Mendez-Garcia C."/>
            <person name="Mesa V."/>
            <person name="Sprenger R.R."/>
            <person name="Richter M."/>
            <person name="Diez M.S."/>
            <person name="Solano J."/>
            <person name="Bargiela R."/>
            <person name="Golyshina O.V."/>
            <person name="Manteca A."/>
            <person name="Ramos J.L."/>
            <person name="Gallego J.R."/>
            <person name="Llorente I."/>
            <person name="Martins Dos Santos V.A."/>
            <person name="Jensen O.N."/>
            <person name="Pelaez A.I."/>
            <person name="Sanchez J."/>
            <person name="Ferrer M."/>
        </authorList>
    </citation>
    <scope>NUCLEOTIDE SEQUENCE</scope>
</reference>
<feature type="domain" description="Bacterial type II secretion system protein E" evidence="3">
    <location>
        <begin position="1"/>
        <end position="63"/>
    </location>
</feature>
<dbReference type="Gene3D" id="3.40.50.300">
    <property type="entry name" value="P-loop containing nucleotide triphosphate hydrolases"/>
    <property type="match status" value="1"/>
</dbReference>
<keyword evidence="2" id="KW-0067">ATP-binding</keyword>
<comment type="caution">
    <text evidence="4">The sequence shown here is derived from an EMBL/GenBank/DDBJ whole genome shotgun (WGS) entry which is preliminary data.</text>
</comment>
<dbReference type="PANTHER" id="PTHR30258">
    <property type="entry name" value="TYPE II SECRETION SYSTEM PROTEIN GSPE-RELATED"/>
    <property type="match status" value="1"/>
</dbReference>
<name>T1DGP8_9ZZZZ</name>
<evidence type="ECO:0000256" key="2">
    <source>
        <dbReference type="ARBA" id="ARBA00022840"/>
    </source>
</evidence>
<dbReference type="GO" id="GO:0005524">
    <property type="term" value="F:ATP binding"/>
    <property type="evidence" value="ECO:0007669"/>
    <property type="project" value="UniProtKB-KW"/>
</dbReference>
<proteinExistence type="predicted"/>
<accession>T1DGP8</accession>
<dbReference type="InterPro" id="IPR001482">
    <property type="entry name" value="T2SS/T4SS_dom"/>
</dbReference>
<evidence type="ECO:0000313" key="4">
    <source>
        <dbReference type="EMBL" id="EQD80494.1"/>
    </source>
</evidence>
<dbReference type="PANTHER" id="PTHR30258:SF3">
    <property type="entry name" value="SLL1921 PROTEIN"/>
    <property type="match status" value="1"/>
</dbReference>
<sequence length="67" mass="7400">GYRGRLGIYEMVPVSATLRAMITDGATTTDMIAQARREGWRMLREDGLLKAWQGATSVDEVLRVTSA</sequence>
<reference evidence="4" key="1">
    <citation type="submission" date="2013-08" db="EMBL/GenBank/DDBJ databases">
        <authorList>
            <person name="Mendez C."/>
            <person name="Richter M."/>
            <person name="Ferrer M."/>
            <person name="Sanchez J."/>
        </authorList>
    </citation>
    <scope>NUCLEOTIDE SEQUENCE</scope>
</reference>
<evidence type="ECO:0000256" key="1">
    <source>
        <dbReference type="ARBA" id="ARBA00022741"/>
    </source>
</evidence>
<dbReference type="AlphaFoldDB" id="T1DGP8"/>
<dbReference type="GO" id="GO:0016887">
    <property type="term" value="F:ATP hydrolysis activity"/>
    <property type="evidence" value="ECO:0007669"/>
    <property type="project" value="TreeGrafter"/>
</dbReference>
<dbReference type="SUPFAM" id="SSF52540">
    <property type="entry name" value="P-loop containing nucleoside triphosphate hydrolases"/>
    <property type="match status" value="1"/>
</dbReference>
<dbReference type="EMBL" id="AUZX01000631">
    <property type="protein sequence ID" value="EQD80494.1"/>
    <property type="molecule type" value="Genomic_DNA"/>
</dbReference>
<keyword evidence="1" id="KW-0547">Nucleotide-binding</keyword>
<dbReference type="GO" id="GO:0005886">
    <property type="term" value="C:plasma membrane"/>
    <property type="evidence" value="ECO:0007669"/>
    <property type="project" value="TreeGrafter"/>
</dbReference>
<protein>
    <submittedName>
        <fullName evidence="4">Type 4 fimbrial biogenesis protein PilB</fullName>
    </submittedName>
</protein>
<gene>
    <name evidence="4" type="ORF">B1A_00833</name>
</gene>
<feature type="non-terminal residue" evidence="4">
    <location>
        <position position="1"/>
    </location>
</feature>
<dbReference type="InterPro" id="IPR027417">
    <property type="entry name" value="P-loop_NTPase"/>
</dbReference>
<evidence type="ECO:0000259" key="3">
    <source>
        <dbReference type="Pfam" id="PF00437"/>
    </source>
</evidence>